<dbReference type="EMBL" id="BAAAES010000009">
    <property type="protein sequence ID" value="GAA0672731.1"/>
    <property type="molecule type" value="Genomic_DNA"/>
</dbReference>
<evidence type="ECO:0000256" key="1">
    <source>
        <dbReference type="SAM" id="MobiDB-lite"/>
    </source>
</evidence>
<dbReference type="Proteomes" id="UP001500238">
    <property type="component" value="Unassembled WGS sequence"/>
</dbReference>
<sequence length="282" mass="29984">MSFARRQEQILAMKAASAPASGGGHTRTAAAHRPAAAPAPPQPAGNTPAARAAATIAMRLRHDIQRLRQIKSKERKIAAKRVMLPEYDAWCDGLLDAGRHAPGSALEPTGADDVLPTLMVWNIDVGNYERALALAAFVIRFSIPMPKRYERDAPTLALELIAEAALNAQTKGDAFPLHILEAVEALTGGIDMHDQPRAKLLKAIGAELIRAAGMSTGDAIVPTIDRAAAALTRAQDLHDRVGVKTMLRGLDRARAAAIKGIDQTHSSVPETGNTDTTPNDTD</sequence>
<accession>A0ABN1HXW6</accession>
<evidence type="ECO:0000313" key="3">
    <source>
        <dbReference type="Proteomes" id="UP001500238"/>
    </source>
</evidence>
<feature type="region of interest" description="Disordered" evidence="1">
    <location>
        <begin position="14"/>
        <end position="50"/>
    </location>
</feature>
<dbReference type="Pfam" id="PF05944">
    <property type="entry name" value="Phage_term_smal"/>
    <property type="match status" value="1"/>
</dbReference>
<organism evidence="2 3">
    <name type="scientific">Sphingomonas insulae</name>
    <dbReference type="NCBI Taxonomy" id="424800"/>
    <lineage>
        <taxon>Bacteria</taxon>
        <taxon>Pseudomonadati</taxon>
        <taxon>Pseudomonadota</taxon>
        <taxon>Alphaproteobacteria</taxon>
        <taxon>Sphingomonadales</taxon>
        <taxon>Sphingomonadaceae</taxon>
        <taxon>Sphingomonas</taxon>
    </lineage>
</organism>
<feature type="region of interest" description="Disordered" evidence="1">
    <location>
        <begin position="258"/>
        <end position="282"/>
    </location>
</feature>
<evidence type="ECO:0008006" key="4">
    <source>
        <dbReference type="Google" id="ProtNLM"/>
    </source>
</evidence>
<reference evidence="2 3" key="1">
    <citation type="journal article" date="2019" name="Int. J. Syst. Evol. Microbiol.">
        <title>The Global Catalogue of Microorganisms (GCM) 10K type strain sequencing project: providing services to taxonomists for standard genome sequencing and annotation.</title>
        <authorList>
            <consortium name="The Broad Institute Genomics Platform"/>
            <consortium name="The Broad Institute Genome Sequencing Center for Infectious Disease"/>
            <person name="Wu L."/>
            <person name="Ma J."/>
        </authorList>
    </citation>
    <scope>NUCLEOTIDE SEQUENCE [LARGE SCALE GENOMIC DNA]</scope>
    <source>
        <strain evidence="2 3">JCM 14603</strain>
    </source>
</reference>
<protein>
    <recommendedName>
        <fullName evidence="4">Terminase</fullName>
    </recommendedName>
</protein>
<comment type="caution">
    <text evidence="2">The sequence shown here is derived from an EMBL/GenBank/DDBJ whole genome shotgun (WGS) entry which is preliminary data.</text>
</comment>
<keyword evidence="3" id="KW-1185">Reference proteome</keyword>
<dbReference type="RefSeq" id="WP_243848301.1">
    <property type="nucleotide sequence ID" value="NZ_BAAAES010000009.1"/>
</dbReference>
<name>A0ABN1HXW6_9SPHN</name>
<feature type="compositionally biased region" description="Low complexity" evidence="1">
    <location>
        <begin position="271"/>
        <end position="282"/>
    </location>
</feature>
<gene>
    <name evidence="2" type="ORF">GCM10009102_25100</name>
</gene>
<dbReference type="InterPro" id="IPR010270">
    <property type="entry name" value="Phage_P2_GpM"/>
</dbReference>
<proteinExistence type="predicted"/>
<evidence type="ECO:0000313" key="2">
    <source>
        <dbReference type="EMBL" id="GAA0672731.1"/>
    </source>
</evidence>